<dbReference type="AlphaFoldDB" id="A0A8X8AMY4"/>
<evidence type="ECO:0000256" key="3">
    <source>
        <dbReference type="ARBA" id="ARBA00022912"/>
    </source>
</evidence>
<accession>A0A8X8AMY4</accession>
<dbReference type="InterPro" id="IPR050365">
    <property type="entry name" value="TIM50"/>
</dbReference>
<proteinExistence type="inferred from homology"/>
<dbReference type="CDD" id="cd07521">
    <property type="entry name" value="HAD_FCP1-like"/>
    <property type="match status" value="1"/>
</dbReference>
<dbReference type="EMBL" id="JAAWWB010000002">
    <property type="protein sequence ID" value="KAG6790170.1"/>
    <property type="molecule type" value="Genomic_DNA"/>
</dbReference>
<comment type="similarity">
    <text evidence="5">Belongs to the CTDSPL2 family.</text>
</comment>
<organism evidence="8 9">
    <name type="scientific">Populus tomentosa</name>
    <name type="common">Chinese white poplar</name>
    <dbReference type="NCBI Taxonomy" id="118781"/>
    <lineage>
        <taxon>Eukaryota</taxon>
        <taxon>Viridiplantae</taxon>
        <taxon>Streptophyta</taxon>
        <taxon>Embryophyta</taxon>
        <taxon>Tracheophyta</taxon>
        <taxon>Spermatophyta</taxon>
        <taxon>Magnoliopsida</taxon>
        <taxon>eudicotyledons</taxon>
        <taxon>Gunneridae</taxon>
        <taxon>Pentapetalae</taxon>
        <taxon>rosids</taxon>
        <taxon>fabids</taxon>
        <taxon>Malpighiales</taxon>
        <taxon>Salicaceae</taxon>
        <taxon>Saliceae</taxon>
        <taxon>Populus</taxon>
    </lineage>
</organism>
<keyword evidence="3" id="KW-0904">Protein phosphatase</keyword>
<evidence type="ECO:0000259" key="7">
    <source>
        <dbReference type="PROSITE" id="PS50969"/>
    </source>
</evidence>
<dbReference type="Pfam" id="PF03031">
    <property type="entry name" value="NIF"/>
    <property type="match status" value="1"/>
</dbReference>
<dbReference type="PROSITE" id="PS50969">
    <property type="entry name" value="FCP1"/>
    <property type="match status" value="1"/>
</dbReference>
<feature type="compositionally biased region" description="Low complexity" evidence="6">
    <location>
        <begin position="803"/>
        <end position="812"/>
    </location>
</feature>
<dbReference type="Pfam" id="PF05617">
    <property type="entry name" value="Prolamin_like"/>
    <property type="match status" value="1"/>
</dbReference>
<evidence type="ECO:0000313" key="9">
    <source>
        <dbReference type="Proteomes" id="UP000886885"/>
    </source>
</evidence>
<reference evidence="8" key="1">
    <citation type="journal article" date="2020" name="bioRxiv">
        <title>Hybrid origin of Populus tomentosa Carr. identified through genome sequencing and phylogenomic analysis.</title>
        <authorList>
            <person name="An X."/>
            <person name="Gao K."/>
            <person name="Chen Z."/>
            <person name="Li J."/>
            <person name="Yang X."/>
            <person name="Yang X."/>
            <person name="Zhou J."/>
            <person name="Guo T."/>
            <person name="Zhao T."/>
            <person name="Huang S."/>
            <person name="Miao D."/>
            <person name="Khan W.U."/>
            <person name="Rao P."/>
            <person name="Ye M."/>
            <person name="Lei B."/>
            <person name="Liao W."/>
            <person name="Wang J."/>
            <person name="Ji L."/>
            <person name="Li Y."/>
            <person name="Guo B."/>
            <person name="Mustafa N.S."/>
            <person name="Li S."/>
            <person name="Yun Q."/>
            <person name="Keller S.R."/>
            <person name="Mao J."/>
            <person name="Zhang R."/>
            <person name="Strauss S.H."/>
        </authorList>
    </citation>
    <scope>NUCLEOTIDE SEQUENCE</scope>
    <source>
        <strain evidence="8">GM15</strain>
        <tissue evidence="8">Leaf</tissue>
    </source>
</reference>
<dbReference type="SMART" id="SM00577">
    <property type="entry name" value="CPDc"/>
    <property type="match status" value="1"/>
</dbReference>
<feature type="domain" description="FCP1 homology" evidence="7">
    <location>
        <begin position="306"/>
        <end position="465"/>
    </location>
</feature>
<evidence type="ECO:0000256" key="2">
    <source>
        <dbReference type="ARBA" id="ARBA00022801"/>
    </source>
</evidence>
<dbReference type="GO" id="GO:0005634">
    <property type="term" value="C:nucleus"/>
    <property type="evidence" value="ECO:0007669"/>
    <property type="project" value="UniProtKB-ARBA"/>
</dbReference>
<dbReference type="InterPro" id="IPR011948">
    <property type="entry name" value="Dullard_phosphatase"/>
</dbReference>
<dbReference type="PANTHER" id="PTHR12210">
    <property type="entry name" value="DULLARD PROTEIN PHOSPHATASE"/>
    <property type="match status" value="1"/>
</dbReference>
<comment type="caution">
    <text evidence="8">The sequence shown here is derived from an EMBL/GenBank/DDBJ whole genome shotgun (WGS) entry which is preliminary data.</text>
</comment>
<dbReference type="OrthoDB" id="277011at2759"/>
<dbReference type="InterPro" id="IPR008502">
    <property type="entry name" value="Prolamin-like"/>
</dbReference>
<comment type="function">
    <text evidence="4">Probable phosphatase.</text>
</comment>
<feature type="region of interest" description="Disordered" evidence="6">
    <location>
        <begin position="788"/>
        <end position="812"/>
    </location>
</feature>
<name>A0A8X8AMY4_POPTO</name>
<gene>
    <name evidence="8" type="ORF">POTOM_006318</name>
</gene>
<keyword evidence="9" id="KW-1185">Reference proteome</keyword>
<keyword evidence="1" id="KW-0732">Signal</keyword>
<evidence type="ECO:0000256" key="6">
    <source>
        <dbReference type="SAM" id="MobiDB-lite"/>
    </source>
</evidence>
<dbReference type="NCBIfam" id="TIGR02251">
    <property type="entry name" value="HIF-SF_euk"/>
    <property type="match status" value="1"/>
</dbReference>
<protein>
    <recommendedName>
        <fullName evidence="7">FCP1 homology domain-containing protein</fullName>
    </recommendedName>
</protein>
<sequence length="812" mass="90213">MPSLKMKTNLNMSSLREKKCLSVCQKSNIISKKSCSQVSVSRQAAESDKCVQKCQDGYVASSMEIYTQGEDIKTDEAVDQQDLPCDGNSQFLKQPPTSVDSGTTGDMESIYNFASNLETIFSPVLELIEVHSAANIYGDAGSNSDLNVPGLGIDDSDDNRSSCDYQTCNISDFFISDMIIASLPFDGSTVVNDFTDANPFPDYKYAEPSMLFDVAEECMILPFLEDTAKMSDSDDMKSCEEAMIDSDNSSLYLAINQIRSCDQESDLNIDSDQAEDFDPQFFIKNLPELSDVVSNFLPSIHPKESCRRKSVTLVLDLDETLVHSTLEHCDDADFTFTVFFNMKEHIVYVKQRPHLHTFLERVAEMFEVVIFTASQSIYAAQLLDILDPDRKLISQRLYRESCIFSDGSYTKDLTVLGVDLAKVAIIDNSPQVFRLQVNNGIPIKSWFTDPSDCALISLLPFLETLVDADDVRPIIAKRFALGDWTLSFSPLSSQSHGVLYLIFPKDLDDWTYLHSSDFLCALSQVSVWFDRGWLLSLDDFGQAVCEAFLLLSVQILREMIIARESVDFKVEHNHVCRCGSLDLEELRLSLAIGKIDVSLRFDILRHYESKGSGVSAMHLCLKCSFTHGHLRKHTRLSANGKYRLLNKTCIFLALVFPGEMEGCAATKSSMLVPKWKNVLRFAVLVTVALAAAILDCYKARAPPSVSVSNLMARLKLDGDSQNSCWGSLVQLQACSGEIILFFLNGEAQLGPSCCQALRTIGEHCWPNMIDTLGFTPEEGQVLEGYCDKAADPATPSPPPPSVMPAKVVPKQT</sequence>
<evidence type="ECO:0000256" key="1">
    <source>
        <dbReference type="ARBA" id="ARBA00022729"/>
    </source>
</evidence>
<keyword evidence="2" id="KW-0378">Hydrolase</keyword>
<evidence type="ECO:0000313" key="8">
    <source>
        <dbReference type="EMBL" id="KAG6790170.1"/>
    </source>
</evidence>
<evidence type="ECO:0000256" key="4">
    <source>
        <dbReference type="ARBA" id="ARBA00037324"/>
    </source>
</evidence>
<dbReference type="InterPro" id="IPR004274">
    <property type="entry name" value="FCP1_dom"/>
</dbReference>
<dbReference type="FunFam" id="3.40.50.1000:FF:000015">
    <property type="entry name" value="CTD small phosphatase-like protein 2"/>
    <property type="match status" value="1"/>
</dbReference>
<evidence type="ECO:0000256" key="5">
    <source>
        <dbReference type="ARBA" id="ARBA00038355"/>
    </source>
</evidence>
<dbReference type="Proteomes" id="UP000886885">
    <property type="component" value="Chromosome 1D"/>
</dbReference>
<dbReference type="GO" id="GO:0004721">
    <property type="term" value="F:phosphoprotein phosphatase activity"/>
    <property type="evidence" value="ECO:0007669"/>
    <property type="project" value="UniProtKB-KW"/>
</dbReference>